<evidence type="ECO:0000259" key="12">
    <source>
        <dbReference type="Pfam" id="PF07715"/>
    </source>
</evidence>
<evidence type="ECO:0000256" key="4">
    <source>
        <dbReference type="ARBA" id="ARBA00022692"/>
    </source>
</evidence>
<accession>A0A923PST6</accession>
<feature type="signal peptide" evidence="10">
    <location>
        <begin position="1"/>
        <end position="18"/>
    </location>
</feature>
<keyword evidence="14" id="KW-1185">Reference proteome</keyword>
<evidence type="ECO:0000256" key="5">
    <source>
        <dbReference type="ARBA" id="ARBA00023077"/>
    </source>
</evidence>
<organism evidence="13 14">
    <name type="scientific">Neolewinella lacunae</name>
    <dbReference type="NCBI Taxonomy" id="1517758"/>
    <lineage>
        <taxon>Bacteria</taxon>
        <taxon>Pseudomonadati</taxon>
        <taxon>Bacteroidota</taxon>
        <taxon>Saprospiria</taxon>
        <taxon>Saprospirales</taxon>
        <taxon>Lewinellaceae</taxon>
        <taxon>Neolewinella</taxon>
    </lineage>
</organism>
<keyword evidence="3 8" id="KW-1134">Transmembrane beta strand</keyword>
<dbReference type="InterPro" id="IPR012910">
    <property type="entry name" value="Plug_dom"/>
</dbReference>
<dbReference type="GO" id="GO:0009279">
    <property type="term" value="C:cell outer membrane"/>
    <property type="evidence" value="ECO:0007669"/>
    <property type="project" value="UniProtKB-SubCell"/>
</dbReference>
<evidence type="ECO:0000313" key="13">
    <source>
        <dbReference type="EMBL" id="MBC6996844.1"/>
    </source>
</evidence>
<dbReference type="InterPro" id="IPR039426">
    <property type="entry name" value="TonB-dep_rcpt-like"/>
</dbReference>
<gene>
    <name evidence="13" type="ORF">H9S92_21905</name>
</gene>
<comment type="subcellular location">
    <subcellularLocation>
        <location evidence="1 8">Cell outer membrane</location>
        <topology evidence="1 8">Multi-pass membrane protein</topology>
    </subcellularLocation>
</comment>
<comment type="similarity">
    <text evidence="8 9">Belongs to the TonB-dependent receptor family.</text>
</comment>
<dbReference type="PROSITE" id="PS52016">
    <property type="entry name" value="TONB_DEPENDENT_REC_3"/>
    <property type="match status" value="1"/>
</dbReference>
<dbReference type="GO" id="GO:0044718">
    <property type="term" value="P:siderophore transmembrane transport"/>
    <property type="evidence" value="ECO:0007669"/>
    <property type="project" value="TreeGrafter"/>
</dbReference>
<dbReference type="InterPro" id="IPR036942">
    <property type="entry name" value="Beta-barrel_TonB_sf"/>
</dbReference>
<evidence type="ECO:0000256" key="1">
    <source>
        <dbReference type="ARBA" id="ARBA00004571"/>
    </source>
</evidence>
<keyword evidence="4 8" id="KW-0812">Transmembrane</keyword>
<dbReference type="InterPro" id="IPR037066">
    <property type="entry name" value="Plug_dom_sf"/>
</dbReference>
<dbReference type="Gene3D" id="2.170.130.10">
    <property type="entry name" value="TonB-dependent receptor, plug domain"/>
    <property type="match status" value="1"/>
</dbReference>
<evidence type="ECO:0000256" key="8">
    <source>
        <dbReference type="PROSITE-ProRule" id="PRU01360"/>
    </source>
</evidence>
<keyword evidence="13" id="KW-0675">Receptor</keyword>
<keyword evidence="7 8" id="KW-0998">Cell outer membrane</keyword>
<evidence type="ECO:0000256" key="3">
    <source>
        <dbReference type="ARBA" id="ARBA00022452"/>
    </source>
</evidence>
<sequence>MRYLSLLFLLFPGTCVRAQVADTLLEYIAPLATVRAYGIPLTSTLAAPVSSLTEAELDRYDNSSLLSALNRLPGVRFEERATASYRIAIRGASLRSPFGVRNTQVYWNGIPYGDPGGDVPLNFLDAVNIDRAEVIRGPAGGFYGPGTAGTLLLRTSALDEHRPEATITAGSYGFFRAEVKAGRANATGGANQLRLGYQRTDGYREHSAMERFTVQASSTLRAPRPGQRTDLHALYSKLDYELPGALTPEQFADDPRQARPGSVDKNASIHYHNLLLGLTDARQLGRWSSELALYTTGFYFDHPFNVDYKREANLGGGFRLALRRDLHQDLALTFGTEYRLQYRMGQNFSNPAGAPGELNFADEIFSRQGLRFGQLVYTPGAWDFHLGLSNTGLSYAVDRTFAASGPTGQTDFRARRPLALRLAAGRTIGQHYVYASRADGFSPPTLDEFRTNEGSLNLALDPELGTNYELGYRYATGRFSAEASAFYFALREAITSFTDDRGTQLFRNAGRTRQQGLELALSYHLLRQAQEGIDLRGAANYTFYDFTYREFQRGTTDFSGQRIPGAAPHTVNLEVITALKNGWFLDLFYNFTDAIPLDDANEVRASAYHFLRASLGYRTGRLTFFAAGANLLGEKMSFGDDLNPQFGRRYFQPAPGRNWQLGVRLAGR</sequence>
<keyword evidence="5 9" id="KW-0798">TonB box</keyword>
<keyword evidence="2 8" id="KW-0813">Transport</keyword>
<reference evidence="13" key="1">
    <citation type="submission" date="2020-08" db="EMBL/GenBank/DDBJ databases">
        <title>Lewinella bacteria from marine environments.</title>
        <authorList>
            <person name="Zhong Y."/>
        </authorList>
    </citation>
    <scope>NUCLEOTIDE SEQUENCE</scope>
    <source>
        <strain evidence="13">KCTC 42187</strain>
    </source>
</reference>
<evidence type="ECO:0000256" key="2">
    <source>
        <dbReference type="ARBA" id="ARBA00022448"/>
    </source>
</evidence>
<keyword evidence="10" id="KW-0732">Signal</keyword>
<evidence type="ECO:0000256" key="9">
    <source>
        <dbReference type="RuleBase" id="RU003357"/>
    </source>
</evidence>
<proteinExistence type="inferred from homology"/>
<dbReference type="Pfam" id="PF07715">
    <property type="entry name" value="Plug"/>
    <property type="match status" value="1"/>
</dbReference>
<dbReference type="Pfam" id="PF00593">
    <property type="entry name" value="TonB_dep_Rec_b-barrel"/>
    <property type="match status" value="1"/>
</dbReference>
<feature type="domain" description="TonB-dependent receptor-like beta-barrel" evidence="11">
    <location>
        <begin position="226"/>
        <end position="631"/>
    </location>
</feature>
<dbReference type="Gene3D" id="2.40.170.20">
    <property type="entry name" value="TonB-dependent receptor, beta-barrel domain"/>
    <property type="match status" value="1"/>
</dbReference>
<evidence type="ECO:0000256" key="10">
    <source>
        <dbReference type="SAM" id="SignalP"/>
    </source>
</evidence>
<evidence type="ECO:0000256" key="6">
    <source>
        <dbReference type="ARBA" id="ARBA00023136"/>
    </source>
</evidence>
<dbReference type="PANTHER" id="PTHR30069:SF28">
    <property type="entry name" value="TONB-DEPENDENT RECEPTOR YNCD-RELATED"/>
    <property type="match status" value="1"/>
</dbReference>
<evidence type="ECO:0000256" key="7">
    <source>
        <dbReference type="ARBA" id="ARBA00023237"/>
    </source>
</evidence>
<evidence type="ECO:0000313" key="14">
    <source>
        <dbReference type="Proteomes" id="UP000650081"/>
    </source>
</evidence>
<dbReference type="SUPFAM" id="SSF56935">
    <property type="entry name" value="Porins"/>
    <property type="match status" value="1"/>
</dbReference>
<dbReference type="RefSeq" id="WP_187468847.1">
    <property type="nucleotide sequence ID" value="NZ_JACSIT010000154.1"/>
</dbReference>
<keyword evidence="6 8" id="KW-0472">Membrane</keyword>
<dbReference type="AlphaFoldDB" id="A0A923PST6"/>
<evidence type="ECO:0000259" key="11">
    <source>
        <dbReference type="Pfam" id="PF00593"/>
    </source>
</evidence>
<name>A0A923PST6_9BACT</name>
<feature type="domain" description="TonB-dependent receptor plug" evidence="12">
    <location>
        <begin position="45"/>
        <end position="149"/>
    </location>
</feature>
<protein>
    <submittedName>
        <fullName evidence="13">TonB-dependent receptor</fullName>
    </submittedName>
</protein>
<dbReference type="EMBL" id="JACSIT010000154">
    <property type="protein sequence ID" value="MBC6996844.1"/>
    <property type="molecule type" value="Genomic_DNA"/>
</dbReference>
<dbReference type="GO" id="GO:0015344">
    <property type="term" value="F:siderophore uptake transmembrane transporter activity"/>
    <property type="evidence" value="ECO:0007669"/>
    <property type="project" value="TreeGrafter"/>
</dbReference>
<dbReference type="PANTHER" id="PTHR30069">
    <property type="entry name" value="TONB-DEPENDENT OUTER MEMBRANE RECEPTOR"/>
    <property type="match status" value="1"/>
</dbReference>
<dbReference type="InterPro" id="IPR000531">
    <property type="entry name" value="Beta-barrel_TonB"/>
</dbReference>
<comment type="caution">
    <text evidence="13">The sequence shown here is derived from an EMBL/GenBank/DDBJ whole genome shotgun (WGS) entry which is preliminary data.</text>
</comment>
<feature type="chain" id="PRO_5037943601" evidence="10">
    <location>
        <begin position="19"/>
        <end position="668"/>
    </location>
</feature>
<dbReference type="Proteomes" id="UP000650081">
    <property type="component" value="Unassembled WGS sequence"/>
</dbReference>